<evidence type="ECO:0000256" key="2">
    <source>
        <dbReference type="ARBA" id="ARBA00022598"/>
    </source>
</evidence>
<accession>A0A6P1PZY6</accession>
<evidence type="ECO:0000256" key="5">
    <source>
        <dbReference type="ARBA" id="ARBA00022755"/>
    </source>
</evidence>
<evidence type="ECO:0000313" key="11">
    <source>
        <dbReference type="Proteomes" id="UP000464053"/>
    </source>
</evidence>
<evidence type="ECO:0000256" key="3">
    <source>
        <dbReference type="ARBA" id="ARBA00022723"/>
    </source>
</evidence>
<feature type="binding site" evidence="8">
    <location>
        <begin position="160"/>
        <end position="165"/>
    </location>
    <ligand>
        <name>ATP</name>
        <dbReference type="ChEBI" id="CHEBI:30616"/>
    </ligand>
</feature>
<name>A0A6P1PZY6_9GAMM</name>
<comment type="pathway">
    <text evidence="8">Purine metabolism; IMP biosynthesis via de novo pathway; N(2)-formyl-N(1)-(5-phospho-D-ribosyl)glycinamide from N(1)-(5-phospho-D-ribosyl)glycinamide (formate route): step 1/1.</text>
</comment>
<dbReference type="SUPFAM" id="SSF51246">
    <property type="entry name" value="Rudiment single hybrid motif"/>
    <property type="match status" value="1"/>
</dbReference>
<dbReference type="InterPro" id="IPR048740">
    <property type="entry name" value="PurT_C"/>
</dbReference>
<dbReference type="PROSITE" id="PS50975">
    <property type="entry name" value="ATP_GRASP"/>
    <property type="match status" value="1"/>
</dbReference>
<dbReference type="FunFam" id="3.30.1490.20:FF:000013">
    <property type="entry name" value="Formate-dependent phosphoribosylglycinamide formyltransferase"/>
    <property type="match status" value="1"/>
</dbReference>
<dbReference type="FunFam" id="3.30.470.20:FF:000027">
    <property type="entry name" value="Formate-dependent phosphoribosylglycinamide formyltransferase"/>
    <property type="match status" value="1"/>
</dbReference>
<comment type="function">
    <text evidence="8">Involved in the de novo purine biosynthesis. Catalyzes the transfer of formate to 5-phospho-ribosyl-glycinamide (GAR), producing 5-phospho-ribosyl-N-formylglycinamide (FGAR). Formate is provided by PurU via hydrolysis of 10-formyl-tetrahydrofolate.</text>
</comment>
<evidence type="ECO:0000256" key="8">
    <source>
        <dbReference type="HAMAP-Rule" id="MF_01643"/>
    </source>
</evidence>
<feature type="binding site" evidence="8">
    <location>
        <begin position="362"/>
        <end position="363"/>
    </location>
    <ligand>
        <name>N(1)-(5-phospho-beta-D-ribosyl)glycinamide</name>
        <dbReference type="ChEBI" id="CHEBI:143788"/>
    </ligand>
</feature>
<dbReference type="NCBIfam" id="TIGR01142">
    <property type="entry name" value="purT"/>
    <property type="match status" value="1"/>
</dbReference>
<dbReference type="EMBL" id="CP028271">
    <property type="protein sequence ID" value="QHM71338.1"/>
    <property type="molecule type" value="Genomic_DNA"/>
</dbReference>
<dbReference type="AlphaFoldDB" id="A0A6P1PZY6"/>
<protein>
    <recommendedName>
        <fullName evidence="8">Formate-dependent phosphoribosylglycinamide formyltransferase</fullName>
        <ecNumber evidence="8">6.3.1.21</ecNumber>
    </recommendedName>
    <alternativeName>
        <fullName evidence="8">5'-phosphoribosylglycinamide transformylase 2</fullName>
    </alternativeName>
    <alternativeName>
        <fullName evidence="8">Formate-dependent GAR transformylase</fullName>
    </alternativeName>
    <alternativeName>
        <fullName evidence="8">GAR transformylase 2</fullName>
        <shortName evidence="8">GART 2</shortName>
    </alternativeName>
    <alternativeName>
        <fullName evidence="8">Non-folate glycinamide ribonucleotide transformylase</fullName>
    </alternativeName>
    <alternativeName>
        <fullName evidence="8">Phosphoribosylglycinamide formyltransferase 2</fullName>
    </alternativeName>
</protein>
<dbReference type="PANTHER" id="PTHR43055">
    <property type="entry name" value="FORMATE-DEPENDENT PHOSPHORIBOSYLGLYCINAMIDE FORMYLTRANSFERASE"/>
    <property type="match status" value="1"/>
</dbReference>
<comment type="similarity">
    <text evidence="8">Belongs to the PurK/PurT family.</text>
</comment>
<dbReference type="SUPFAM" id="SSF52440">
    <property type="entry name" value="PreATP-grasp domain"/>
    <property type="match status" value="1"/>
</dbReference>
<dbReference type="FunFam" id="3.40.50.20:FF:000007">
    <property type="entry name" value="Formate-dependent phosphoribosylglycinamide formyltransferase"/>
    <property type="match status" value="1"/>
</dbReference>
<dbReference type="Pfam" id="PF21244">
    <property type="entry name" value="PurT_C"/>
    <property type="match status" value="1"/>
</dbReference>
<feature type="binding site" evidence="8">
    <location>
        <begin position="22"/>
        <end position="23"/>
    </location>
    <ligand>
        <name>N(1)-(5-phospho-beta-D-ribosyl)glycinamide</name>
        <dbReference type="ChEBI" id="CHEBI:143788"/>
    </ligand>
</feature>
<dbReference type="OrthoDB" id="9804625at2"/>
<comment type="catalytic activity">
    <reaction evidence="8">
        <text>N(1)-(5-phospho-beta-D-ribosyl)glycinamide + formate + ATP = N(2)-formyl-N(1)-(5-phospho-beta-D-ribosyl)glycinamide + ADP + phosphate + H(+)</text>
        <dbReference type="Rhea" id="RHEA:24829"/>
        <dbReference type="ChEBI" id="CHEBI:15378"/>
        <dbReference type="ChEBI" id="CHEBI:15740"/>
        <dbReference type="ChEBI" id="CHEBI:30616"/>
        <dbReference type="ChEBI" id="CHEBI:43474"/>
        <dbReference type="ChEBI" id="CHEBI:143788"/>
        <dbReference type="ChEBI" id="CHEBI:147286"/>
        <dbReference type="ChEBI" id="CHEBI:456216"/>
        <dbReference type="EC" id="6.3.1.21"/>
    </reaction>
</comment>
<feature type="binding site" evidence="8">
    <location>
        <position position="203"/>
    </location>
    <ligand>
        <name>ATP</name>
        <dbReference type="ChEBI" id="CHEBI:30616"/>
    </ligand>
</feature>
<keyword evidence="2 8" id="KW-0436">Ligase</keyword>
<dbReference type="GO" id="GO:0005829">
    <property type="term" value="C:cytosol"/>
    <property type="evidence" value="ECO:0007669"/>
    <property type="project" value="TreeGrafter"/>
</dbReference>
<dbReference type="InterPro" id="IPR011761">
    <property type="entry name" value="ATP-grasp"/>
</dbReference>
<feature type="binding site" evidence="8">
    <location>
        <position position="82"/>
    </location>
    <ligand>
        <name>N(1)-(5-phospho-beta-D-ribosyl)glycinamide</name>
        <dbReference type="ChEBI" id="CHEBI:143788"/>
    </ligand>
</feature>
<gene>
    <name evidence="8 10" type="primary">purT</name>
    <name evidence="10" type="ORF">C7M51_01624</name>
</gene>
<dbReference type="HAMAP" id="MF_01643">
    <property type="entry name" value="PurT"/>
    <property type="match status" value="1"/>
</dbReference>
<evidence type="ECO:0000256" key="6">
    <source>
        <dbReference type="ARBA" id="ARBA00022840"/>
    </source>
</evidence>
<dbReference type="SUPFAM" id="SSF56059">
    <property type="entry name" value="Glutathione synthetase ATP-binding domain-like"/>
    <property type="match status" value="1"/>
</dbReference>
<dbReference type="PANTHER" id="PTHR43055:SF1">
    <property type="entry name" value="FORMATE-DEPENDENT PHOSPHORIBOSYLGLYCINAMIDE FORMYLTRANSFERASE"/>
    <property type="match status" value="1"/>
</dbReference>
<feature type="binding site" evidence="8">
    <location>
        <position position="279"/>
    </location>
    <ligand>
        <name>Mg(2+)</name>
        <dbReference type="ChEBI" id="CHEBI:18420"/>
    </ligand>
</feature>
<evidence type="ECO:0000256" key="7">
    <source>
        <dbReference type="ARBA" id="ARBA00022842"/>
    </source>
</evidence>
<dbReference type="InterPro" id="IPR003135">
    <property type="entry name" value="ATP-grasp_carboxylate-amine"/>
</dbReference>
<proteinExistence type="inferred from homology"/>
<comment type="subunit">
    <text evidence="1 8">Homodimer.</text>
</comment>
<evidence type="ECO:0000256" key="1">
    <source>
        <dbReference type="ARBA" id="ARBA00011738"/>
    </source>
</evidence>
<dbReference type="Gene3D" id="3.30.470.20">
    <property type="entry name" value="ATP-grasp fold, B domain"/>
    <property type="match status" value="1"/>
</dbReference>
<keyword evidence="6 8" id="KW-0067">ATP-binding</keyword>
<dbReference type="GO" id="GO:0043815">
    <property type="term" value="F:phosphoribosylglycinamide formyltransferase 2 activity"/>
    <property type="evidence" value="ECO:0007669"/>
    <property type="project" value="UniProtKB-UniRule"/>
</dbReference>
<keyword evidence="4 8" id="KW-0547">Nucleotide-binding</keyword>
<dbReference type="EC" id="6.3.1.21" evidence="8"/>
<feature type="domain" description="ATP-grasp" evidence="9">
    <location>
        <begin position="119"/>
        <end position="308"/>
    </location>
</feature>
<reference evidence="10 11" key="1">
    <citation type="submission" date="2018-03" db="EMBL/GenBank/DDBJ databases">
        <title>Pantoea intestinalis SRCM103226 isolated form the mealworm.</title>
        <authorList>
            <person name="Jeong D.-Y."/>
            <person name="Kim J.W."/>
        </authorList>
    </citation>
    <scope>NUCLEOTIDE SEQUENCE [LARGE SCALE GENOMIC DNA]</scope>
    <source>
        <strain evidence="10 11">SRCM103226</strain>
    </source>
</reference>
<evidence type="ECO:0000256" key="4">
    <source>
        <dbReference type="ARBA" id="ARBA00022741"/>
    </source>
</evidence>
<keyword evidence="10" id="KW-0808">Transferase</keyword>
<feature type="binding site" evidence="8">
    <location>
        <position position="267"/>
    </location>
    <ligand>
        <name>Mg(2+)</name>
        <dbReference type="ChEBI" id="CHEBI:18420"/>
    </ligand>
</feature>
<feature type="binding site" evidence="8">
    <location>
        <position position="355"/>
    </location>
    <ligand>
        <name>N(1)-(5-phospho-beta-D-ribosyl)glycinamide</name>
        <dbReference type="ChEBI" id="CHEBI:143788"/>
    </ligand>
</feature>
<dbReference type="InterPro" id="IPR013815">
    <property type="entry name" value="ATP_grasp_subdomain_1"/>
</dbReference>
<dbReference type="GO" id="GO:0000287">
    <property type="term" value="F:magnesium ion binding"/>
    <property type="evidence" value="ECO:0007669"/>
    <property type="project" value="UniProtKB-UniRule"/>
</dbReference>
<dbReference type="Gene3D" id="3.40.50.20">
    <property type="match status" value="1"/>
</dbReference>
<keyword evidence="5 8" id="KW-0658">Purine biosynthesis</keyword>
<dbReference type="InterPro" id="IPR011054">
    <property type="entry name" value="Rudment_hybrid_motif"/>
</dbReference>
<dbReference type="Gene3D" id="3.30.1490.20">
    <property type="entry name" value="ATP-grasp fold, A domain"/>
    <property type="match status" value="1"/>
</dbReference>
<dbReference type="Proteomes" id="UP000464053">
    <property type="component" value="Chromosome"/>
</dbReference>
<feature type="binding site" evidence="8">
    <location>
        <position position="286"/>
    </location>
    <ligand>
        <name>N(1)-(5-phospho-beta-D-ribosyl)glycinamide</name>
        <dbReference type="ChEBI" id="CHEBI:143788"/>
    </ligand>
</feature>
<evidence type="ECO:0000313" key="10">
    <source>
        <dbReference type="EMBL" id="QHM71338.1"/>
    </source>
</evidence>
<dbReference type="InterPro" id="IPR016185">
    <property type="entry name" value="PreATP-grasp_dom_sf"/>
</dbReference>
<keyword evidence="7 8" id="KW-0460">Magnesium</keyword>
<dbReference type="UniPathway" id="UPA00074">
    <property type="reaction ID" value="UER00127"/>
</dbReference>
<keyword evidence="3 8" id="KW-0479">Metal-binding</keyword>
<keyword evidence="11" id="KW-1185">Reference proteome</keyword>
<dbReference type="InterPro" id="IPR054350">
    <property type="entry name" value="PurT/PurK_preATP-grasp"/>
</dbReference>
<dbReference type="InterPro" id="IPR005862">
    <property type="entry name" value="PurT"/>
</dbReference>
<dbReference type="Pfam" id="PF02222">
    <property type="entry name" value="ATP-grasp"/>
    <property type="match status" value="1"/>
</dbReference>
<evidence type="ECO:0000259" key="9">
    <source>
        <dbReference type="PROSITE" id="PS50975"/>
    </source>
</evidence>
<dbReference type="GO" id="GO:0004644">
    <property type="term" value="F:phosphoribosylglycinamide formyltransferase activity"/>
    <property type="evidence" value="ECO:0007669"/>
    <property type="project" value="UniProtKB-UniRule"/>
</dbReference>
<dbReference type="NCBIfam" id="NF006766">
    <property type="entry name" value="PRK09288.1"/>
    <property type="match status" value="1"/>
</dbReference>
<dbReference type="GO" id="GO:0005524">
    <property type="term" value="F:ATP binding"/>
    <property type="evidence" value="ECO:0007669"/>
    <property type="project" value="UniProtKB-UniRule"/>
</dbReference>
<organism evidence="10 11">
    <name type="scientific">Mixta intestinalis</name>
    <dbReference type="NCBI Taxonomy" id="1615494"/>
    <lineage>
        <taxon>Bacteria</taxon>
        <taxon>Pseudomonadati</taxon>
        <taxon>Pseudomonadota</taxon>
        <taxon>Gammaproteobacteria</taxon>
        <taxon>Enterobacterales</taxon>
        <taxon>Erwiniaceae</taxon>
        <taxon>Mixta</taxon>
    </lineage>
</organism>
<dbReference type="KEGG" id="mint:C7M51_01624"/>
<feature type="binding site" evidence="8">
    <location>
        <position position="114"/>
    </location>
    <ligand>
        <name>ATP</name>
        <dbReference type="ChEBI" id="CHEBI:30616"/>
    </ligand>
</feature>
<feature type="binding site" evidence="8">
    <location>
        <position position="155"/>
    </location>
    <ligand>
        <name>ATP</name>
        <dbReference type="ChEBI" id="CHEBI:30616"/>
    </ligand>
</feature>
<dbReference type="RefSeq" id="WP_160621334.1">
    <property type="nucleotide sequence ID" value="NZ_CP028271.1"/>
</dbReference>
<feature type="binding site" evidence="8">
    <location>
        <begin position="195"/>
        <end position="198"/>
    </location>
    <ligand>
        <name>ATP</name>
        <dbReference type="ChEBI" id="CHEBI:30616"/>
    </ligand>
</feature>
<sequence length="392" mass="42215">MTTLGTALRPGATRVMLLGSGELGKEVAIECQRLGVEVIAVDRYADAPAMHIAHRSHVINMLDGEALKKVIAQERPDYVVPEIEAIATDTLIELEQQGQRVVPNARAALLTMNREGIRRLAAETLALPTSRYRFAASQAEFNAAVEEIGFPCIVKPVMSSSGKGQRFIRERAQLAQAWDYAQQGGRAGAGKVIVEGVVNFDFEITLLTVNAVDGIHFCAPIGHRQEDGDYRESWQPQQMSDLALQRAQAIAEKVVKALGGYGLFGVELFVRGDEVIFSEVSPRPHDTGLVTLVSQDLSEFALHVRAFLGLPVGAIRQYGPAASAVILPELESRDVSYDNVAQALGAGLQLRLFAKPEIAGKRRMGVALATAETIEDAVTRAVAAAGAVKVRG</sequence>
<dbReference type="Pfam" id="PF22660">
    <property type="entry name" value="RS_preATP-grasp-like"/>
    <property type="match status" value="1"/>
</dbReference>
<dbReference type="GO" id="GO:0006189">
    <property type="term" value="P:'de novo' IMP biosynthetic process"/>
    <property type="evidence" value="ECO:0007669"/>
    <property type="project" value="UniProtKB-UniRule"/>
</dbReference>